<feature type="domain" description="NlpC/P60" evidence="6">
    <location>
        <begin position="194"/>
        <end position="325"/>
    </location>
</feature>
<dbReference type="EMBL" id="BMGR01000027">
    <property type="protein sequence ID" value="GGG26657.1"/>
    <property type="molecule type" value="Genomic_DNA"/>
</dbReference>
<gene>
    <name evidence="7" type="ORF">GCM10010916_48830</name>
</gene>
<dbReference type="RefSeq" id="WP_229725676.1">
    <property type="nucleotide sequence ID" value="NZ_BMGR01000027.1"/>
</dbReference>
<dbReference type="InterPro" id="IPR000064">
    <property type="entry name" value="NLP_P60_dom"/>
</dbReference>
<sequence length="326" mass="36279">MKRWRWLIVLLCMMMIMQLSACSWRGGDGPSNRDGSGNIGMLETGQSAVDVIDLGGTPYVDVSKMAGLMGFQADWSEDGTQLLIGDHDVIWSFQPDSRTVVKEEQKILMDAPAHKRQSSLVIPSSAVQPLFGDEAVFTVDSNRVSIFPTPDYVDPDAAQGDAFQDDLQDPSLKPSLRAEDSGTSITPQSVEMFAATGSKIIADARKYIGVPYKFGAGPYNQTKRFDCSSYTRFIYAKHGYNLPRTARAQAVKGTYVPRSKLRTGDLMYFYVPGRFKSNKKIGHVGIYMGNQKMIHSSPLPEDGVQITNINKAYWKKTYLYAKRLIK</sequence>
<name>A0A917G7G1_9BACL</name>
<evidence type="ECO:0000259" key="6">
    <source>
        <dbReference type="PROSITE" id="PS51935"/>
    </source>
</evidence>
<organism evidence="7 8">
    <name type="scientific">Paenibacillus abyssi</name>
    <dbReference type="NCBI Taxonomy" id="1340531"/>
    <lineage>
        <taxon>Bacteria</taxon>
        <taxon>Bacillati</taxon>
        <taxon>Bacillota</taxon>
        <taxon>Bacilli</taxon>
        <taxon>Bacillales</taxon>
        <taxon>Paenibacillaceae</taxon>
        <taxon>Paenibacillus</taxon>
    </lineage>
</organism>
<comment type="similarity">
    <text evidence="1">Belongs to the peptidase C40 family.</text>
</comment>
<evidence type="ECO:0000256" key="2">
    <source>
        <dbReference type="ARBA" id="ARBA00022670"/>
    </source>
</evidence>
<dbReference type="InterPro" id="IPR012854">
    <property type="entry name" value="Cu_amine_oxidase-like_N"/>
</dbReference>
<dbReference type="InterPro" id="IPR036582">
    <property type="entry name" value="Mao_N_sf"/>
</dbReference>
<dbReference type="GO" id="GO:0008234">
    <property type="term" value="F:cysteine-type peptidase activity"/>
    <property type="evidence" value="ECO:0007669"/>
    <property type="project" value="UniProtKB-KW"/>
</dbReference>
<comment type="caution">
    <text evidence="7">The sequence shown here is derived from an EMBL/GenBank/DDBJ whole genome shotgun (WGS) entry which is preliminary data.</text>
</comment>
<dbReference type="Pfam" id="PF07833">
    <property type="entry name" value="Cu_amine_oxidN1"/>
    <property type="match status" value="1"/>
</dbReference>
<feature type="chain" id="PRO_5037954303" description="NlpC/P60 domain-containing protein" evidence="5">
    <location>
        <begin position="22"/>
        <end position="326"/>
    </location>
</feature>
<keyword evidence="8" id="KW-1185">Reference proteome</keyword>
<evidence type="ECO:0000256" key="3">
    <source>
        <dbReference type="ARBA" id="ARBA00022801"/>
    </source>
</evidence>
<dbReference type="PANTHER" id="PTHR47053:SF1">
    <property type="entry name" value="MUREIN DD-ENDOPEPTIDASE MEPH-RELATED"/>
    <property type="match status" value="1"/>
</dbReference>
<evidence type="ECO:0000256" key="5">
    <source>
        <dbReference type="SAM" id="SignalP"/>
    </source>
</evidence>
<evidence type="ECO:0000313" key="8">
    <source>
        <dbReference type="Proteomes" id="UP000644756"/>
    </source>
</evidence>
<keyword evidence="4" id="KW-0788">Thiol protease</keyword>
<dbReference type="Proteomes" id="UP000644756">
    <property type="component" value="Unassembled WGS sequence"/>
</dbReference>
<accession>A0A917G7G1</accession>
<dbReference type="PROSITE" id="PS51935">
    <property type="entry name" value="NLPC_P60"/>
    <property type="match status" value="1"/>
</dbReference>
<evidence type="ECO:0000256" key="1">
    <source>
        <dbReference type="ARBA" id="ARBA00007074"/>
    </source>
</evidence>
<dbReference type="AlphaFoldDB" id="A0A917G7G1"/>
<keyword evidence="3" id="KW-0378">Hydrolase</keyword>
<dbReference type="Pfam" id="PF00877">
    <property type="entry name" value="NLPC_P60"/>
    <property type="match status" value="1"/>
</dbReference>
<dbReference type="SUPFAM" id="SSF55383">
    <property type="entry name" value="Copper amine oxidase, domain N"/>
    <property type="match status" value="1"/>
</dbReference>
<proteinExistence type="inferred from homology"/>
<evidence type="ECO:0000313" key="7">
    <source>
        <dbReference type="EMBL" id="GGG26657.1"/>
    </source>
</evidence>
<dbReference type="GO" id="GO:0006508">
    <property type="term" value="P:proteolysis"/>
    <property type="evidence" value="ECO:0007669"/>
    <property type="project" value="UniProtKB-KW"/>
</dbReference>
<protein>
    <recommendedName>
        <fullName evidence="6">NlpC/P60 domain-containing protein</fullName>
    </recommendedName>
</protein>
<dbReference type="Gene3D" id="3.90.1720.10">
    <property type="entry name" value="endopeptidase domain like (from Nostoc punctiforme)"/>
    <property type="match status" value="1"/>
</dbReference>
<dbReference type="InterPro" id="IPR051202">
    <property type="entry name" value="Peptidase_C40"/>
</dbReference>
<keyword evidence="5" id="KW-0732">Signal</keyword>
<dbReference type="SUPFAM" id="SSF54001">
    <property type="entry name" value="Cysteine proteinases"/>
    <property type="match status" value="1"/>
</dbReference>
<feature type="signal peptide" evidence="5">
    <location>
        <begin position="1"/>
        <end position="21"/>
    </location>
</feature>
<reference evidence="7" key="1">
    <citation type="journal article" date="2014" name="Int. J. Syst. Evol. Microbiol.">
        <title>Complete genome sequence of Corynebacterium casei LMG S-19264T (=DSM 44701T), isolated from a smear-ripened cheese.</title>
        <authorList>
            <consortium name="US DOE Joint Genome Institute (JGI-PGF)"/>
            <person name="Walter F."/>
            <person name="Albersmeier A."/>
            <person name="Kalinowski J."/>
            <person name="Ruckert C."/>
        </authorList>
    </citation>
    <scope>NUCLEOTIDE SEQUENCE</scope>
    <source>
        <strain evidence="7">CGMCC 1.12987</strain>
    </source>
</reference>
<dbReference type="InterPro" id="IPR038765">
    <property type="entry name" value="Papain-like_cys_pep_sf"/>
</dbReference>
<reference evidence="7" key="2">
    <citation type="submission" date="2020-09" db="EMBL/GenBank/DDBJ databases">
        <authorList>
            <person name="Sun Q."/>
            <person name="Zhou Y."/>
        </authorList>
    </citation>
    <scope>NUCLEOTIDE SEQUENCE</scope>
    <source>
        <strain evidence="7">CGMCC 1.12987</strain>
    </source>
</reference>
<evidence type="ECO:0000256" key="4">
    <source>
        <dbReference type="ARBA" id="ARBA00022807"/>
    </source>
</evidence>
<keyword evidence="2" id="KW-0645">Protease</keyword>
<dbReference type="PANTHER" id="PTHR47053">
    <property type="entry name" value="MUREIN DD-ENDOPEPTIDASE MEPH-RELATED"/>
    <property type="match status" value="1"/>
</dbReference>